<reference evidence="11" key="1">
    <citation type="submission" date="2011-05" db="EMBL/GenBank/DDBJ databases">
        <authorList>
            <person name="Richards S.R."/>
            <person name="Qu J."/>
            <person name="Jiang H."/>
            <person name="Jhangiani S.N."/>
            <person name="Agravi P."/>
            <person name="Goodspeed R."/>
            <person name="Gross S."/>
            <person name="Mandapat C."/>
            <person name="Jackson L."/>
            <person name="Mathew T."/>
            <person name="Pu L."/>
            <person name="Thornton R."/>
            <person name="Saada N."/>
            <person name="Wilczek-Boney K.B."/>
            <person name="Lee S."/>
            <person name="Kovar C."/>
            <person name="Wu Y."/>
            <person name="Scherer S.E."/>
            <person name="Worley K.C."/>
            <person name="Muzny D.M."/>
            <person name="Gibbs R."/>
        </authorList>
    </citation>
    <scope>NUCLEOTIDE SEQUENCE</scope>
    <source>
        <strain evidence="11">Brora</strain>
    </source>
</reference>
<dbReference type="CDD" id="cd01368">
    <property type="entry name" value="KISc_KIF23_like"/>
    <property type="match status" value="1"/>
</dbReference>
<dbReference type="GO" id="GO:0051256">
    <property type="term" value="P:mitotic spindle midzone assembly"/>
    <property type="evidence" value="ECO:0007669"/>
    <property type="project" value="TreeGrafter"/>
</dbReference>
<dbReference type="Gene3D" id="3.40.850.10">
    <property type="entry name" value="Kinesin motor domain"/>
    <property type="match status" value="1"/>
</dbReference>
<evidence type="ECO:0000256" key="1">
    <source>
        <dbReference type="ARBA" id="ARBA00004245"/>
    </source>
</evidence>
<feature type="region of interest" description="Disordered" evidence="8">
    <location>
        <begin position="45"/>
        <end position="85"/>
    </location>
</feature>
<feature type="region of interest" description="Disordered" evidence="8">
    <location>
        <begin position="1"/>
        <end position="31"/>
    </location>
</feature>
<dbReference type="InterPro" id="IPR036961">
    <property type="entry name" value="Kinesin_motor_dom_sf"/>
</dbReference>
<dbReference type="InterPro" id="IPR032384">
    <property type="entry name" value="Kif23_Arf-bd"/>
</dbReference>
<dbReference type="EMBL" id="JH431845">
    <property type="status" value="NOT_ANNOTATED_CDS"/>
    <property type="molecule type" value="Genomic_DNA"/>
</dbReference>
<dbReference type="GO" id="GO:0007018">
    <property type="term" value="P:microtubule-based movement"/>
    <property type="evidence" value="ECO:0007669"/>
    <property type="project" value="InterPro"/>
</dbReference>
<dbReference type="PhylomeDB" id="T1J4H1"/>
<dbReference type="GO" id="GO:0005524">
    <property type="term" value="F:ATP binding"/>
    <property type="evidence" value="ECO:0007669"/>
    <property type="project" value="UniProtKB-UniRule"/>
</dbReference>
<organism evidence="10 11">
    <name type="scientific">Strigamia maritima</name>
    <name type="common">European centipede</name>
    <name type="synonym">Geophilus maritimus</name>
    <dbReference type="NCBI Taxonomy" id="126957"/>
    <lineage>
        <taxon>Eukaryota</taxon>
        <taxon>Metazoa</taxon>
        <taxon>Ecdysozoa</taxon>
        <taxon>Arthropoda</taxon>
        <taxon>Myriapoda</taxon>
        <taxon>Chilopoda</taxon>
        <taxon>Pleurostigmophora</taxon>
        <taxon>Geophilomorpha</taxon>
        <taxon>Linotaeniidae</taxon>
        <taxon>Strigamia</taxon>
    </lineage>
</organism>
<evidence type="ECO:0000259" key="9">
    <source>
        <dbReference type="PROSITE" id="PS50067"/>
    </source>
</evidence>
<evidence type="ECO:0000313" key="11">
    <source>
        <dbReference type="Proteomes" id="UP000014500"/>
    </source>
</evidence>
<dbReference type="GO" id="GO:0005874">
    <property type="term" value="C:microtubule"/>
    <property type="evidence" value="ECO:0007669"/>
    <property type="project" value="UniProtKB-KW"/>
</dbReference>
<dbReference type="OMA" id="INPRIED"/>
<dbReference type="InterPro" id="IPR001752">
    <property type="entry name" value="Kinesin_motor_dom"/>
</dbReference>
<dbReference type="EnsemblMetazoa" id="SMAR008504-RA">
    <property type="protein sequence ID" value="SMAR008504-PA"/>
    <property type="gene ID" value="SMAR008504"/>
</dbReference>
<feature type="binding site" evidence="5">
    <location>
        <begin position="173"/>
        <end position="180"/>
    </location>
    <ligand>
        <name>ATP</name>
        <dbReference type="ChEBI" id="CHEBI:30616"/>
    </ligand>
</feature>
<keyword evidence="4" id="KW-0206">Cytoskeleton</keyword>
<proteinExistence type="inferred from homology"/>
<comment type="subcellular location">
    <subcellularLocation>
        <location evidence="1">Cytoplasm</location>
        <location evidence="1">Cytoskeleton</location>
    </subcellularLocation>
</comment>
<keyword evidence="3 5" id="KW-0067">ATP-binding</keyword>
<feature type="compositionally biased region" description="Polar residues" evidence="8">
    <location>
        <begin position="1"/>
        <end position="20"/>
    </location>
</feature>
<evidence type="ECO:0000256" key="8">
    <source>
        <dbReference type="SAM" id="MobiDB-lite"/>
    </source>
</evidence>
<feature type="compositionally biased region" description="Pro residues" evidence="8">
    <location>
        <begin position="69"/>
        <end position="79"/>
    </location>
</feature>
<dbReference type="eggNOG" id="KOG0247">
    <property type="taxonomic scope" value="Eukaryota"/>
</dbReference>
<evidence type="ECO:0000313" key="10">
    <source>
        <dbReference type="EnsemblMetazoa" id="SMAR008504-PA"/>
    </source>
</evidence>
<keyword evidence="4" id="KW-0963">Cytoplasm</keyword>
<dbReference type="InterPro" id="IPR027417">
    <property type="entry name" value="P-loop_NTPase"/>
</dbReference>
<dbReference type="AlphaFoldDB" id="T1J4H1"/>
<dbReference type="Pfam" id="PF16540">
    <property type="entry name" value="MKLP1_Arf_bdg"/>
    <property type="match status" value="1"/>
</dbReference>
<evidence type="ECO:0000256" key="3">
    <source>
        <dbReference type="ARBA" id="ARBA00022840"/>
    </source>
</evidence>
<comment type="similarity">
    <text evidence="5 6">Belongs to the TRAFAC class myosin-kinesin ATPase superfamily. Kinesin family.</text>
</comment>
<evidence type="ECO:0000256" key="5">
    <source>
        <dbReference type="PROSITE-ProRule" id="PRU00283"/>
    </source>
</evidence>
<dbReference type="SUPFAM" id="SSF52540">
    <property type="entry name" value="P-loop containing nucleoside triphosphate hydrolases"/>
    <property type="match status" value="1"/>
</dbReference>
<dbReference type="GO" id="GO:0016887">
    <property type="term" value="F:ATP hydrolysis activity"/>
    <property type="evidence" value="ECO:0007669"/>
    <property type="project" value="TreeGrafter"/>
</dbReference>
<evidence type="ECO:0000256" key="2">
    <source>
        <dbReference type="ARBA" id="ARBA00022741"/>
    </source>
</evidence>
<evidence type="ECO:0000256" key="4">
    <source>
        <dbReference type="ARBA" id="ARBA00023212"/>
    </source>
</evidence>
<keyword evidence="6" id="KW-0493">Microtubule</keyword>
<dbReference type="PROSITE" id="PS00411">
    <property type="entry name" value="KINESIN_MOTOR_1"/>
    <property type="match status" value="1"/>
</dbReference>
<keyword evidence="5 6" id="KW-0505">Motor protein</keyword>
<dbReference type="GO" id="GO:0003777">
    <property type="term" value="F:microtubule motor activity"/>
    <property type="evidence" value="ECO:0007669"/>
    <property type="project" value="InterPro"/>
</dbReference>
<accession>T1J4H1</accession>
<dbReference type="Proteomes" id="UP000014500">
    <property type="component" value="Unassembled WGS sequence"/>
</dbReference>
<keyword evidence="2 5" id="KW-0547">Nucleotide-binding</keyword>
<dbReference type="PRINTS" id="PR00380">
    <property type="entry name" value="KINESINHEAVY"/>
</dbReference>
<reference evidence="10" key="2">
    <citation type="submission" date="2015-02" db="UniProtKB">
        <authorList>
            <consortium name="EnsemblMetazoa"/>
        </authorList>
    </citation>
    <scope>IDENTIFICATION</scope>
</reference>
<dbReference type="PANTHER" id="PTHR24115:SF600">
    <property type="entry name" value="KINESIN-LIKE PROTEIN KIF23"/>
    <property type="match status" value="1"/>
</dbReference>
<evidence type="ECO:0000256" key="6">
    <source>
        <dbReference type="RuleBase" id="RU000394"/>
    </source>
</evidence>
<dbReference type="STRING" id="126957.T1J4H1"/>
<dbReference type="InterPro" id="IPR027640">
    <property type="entry name" value="Kinesin-like_fam"/>
</dbReference>
<protein>
    <recommendedName>
        <fullName evidence="6">Kinesin-like protein</fullName>
    </recommendedName>
</protein>
<feature type="coiled-coil region" evidence="7">
    <location>
        <begin position="601"/>
        <end position="670"/>
    </location>
</feature>
<evidence type="ECO:0000256" key="7">
    <source>
        <dbReference type="SAM" id="Coils"/>
    </source>
</evidence>
<dbReference type="PANTHER" id="PTHR24115">
    <property type="entry name" value="KINESIN-RELATED"/>
    <property type="match status" value="1"/>
</dbReference>
<dbReference type="GO" id="GO:0005634">
    <property type="term" value="C:nucleus"/>
    <property type="evidence" value="ECO:0007669"/>
    <property type="project" value="TreeGrafter"/>
</dbReference>
<dbReference type="Gene3D" id="2.60.40.4330">
    <property type="entry name" value="Kinesin-like protein Kif23, Arf6-interacting domain"/>
    <property type="match status" value="1"/>
</dbReference>
<dbReference type="PROSITE" id="PS50067">
    <property type="entry name" value="KINESIN_MOTOR_2"/>
    <property type="match status" value="1"/>
</dbReference>
<dbReference type="HOGENOM" id="CLU_001485_13_0_1"/>
<feature type="domain" description="Kinesin motor" evidence="9">
    <location>
        <begin position="86"/>
        <end position="498"/>
    </location>
</feature>
<sequence length="936" mass="106069">MAFSGRSTPISGRSTPTNILQRKGLNSAPKKIPARMTLTIACTCPPELRNNSRPTKMMKSTRAKTTPARKPPPPPPKPKSTPLRDPVEVYLRLRPLDNRNDNVCLEILNNTAIRLFPPETSLNSRGANMKECQYAFKFVFEDAISQKALFDHVALPLVTDLLNGKNGLLFTYGVTGSGKTYTMTGLPQNGGIMPRCLDVVFNTIGEIQAKKYIFKPDKMNGFDVQSEVDAMLDRQRDLNSNMGAIARTPKTPRRREVEIEDRIPDLTKVDAVEEDNSYAVFVSYIEIYNNYVYDLLDESPIDPIKPKPPQSKILREDATHNMYVHSCVETEVKSTEEAFEVFYKGQKRKRMAHTTLNTESSRSHSVFTIRLVQAPLDSFGEEVIQEKTAICISQLSLVDLAGSERTMRTKNTGDRLREAGNINNSLMVLRNCIEMLRENQMQGANKIVPYRDSKLTHLFKNYFDGEGKVRMIVCVNPRADDYDETIHVMRFAELTQEVQIIRPQDERFDLGLTPGRRKANLALKEVIEKLAFEGGDGDANVMLSPPTVYSLGAPFPTLELVLSSDDATLSNLIMFMQEREVRRKAMLLDYSQRQNEFRNLLLDSEKDRYSLRQERDELKQQIDAKDQSVRNLERRLHAAEHSNAILQRTLEKHQINKRNLELELGEKEMIINQQTLDKERVKARMQDKILRDRGRLTRDMERRMKENQARLQIDLKQKDKKLRALREVLTDEWIPGGPLRPAPSTPNLTMSDPQLNEMAGHSKLHISKSDPKLSEATKTVTILSPELSKMPVANPRHRRTRSGCEVWVDHKPIGSLQLDTVLQPSMKKKKSMSKLDSDLITKEADRYCLTHQEQNPTGDIETRLIKGNVIPSVGGGAQVVFNDVEILQQVSPPLLGKRSADGKVMQNGDNKVDVGARCAFALEGHKSPGGIKKTRH</sequence>
<name>T1J4H1_STRMM</name>
<dbReference type="InterPro" id="IPR038105">
    <property type="entry name" value="Kif23_Arf-bd_sf"/>
</dbReference>
<keyword evidence="11" id="KW-1185">Reference proteome</keyword>
<keyword evidence="7" id="KW-0175">Coiled coil</keyword>
<dbReference type="GO" id="GO:0005871">
    <property type="term" value="C:kinesin complex"/>
    <property type="evidence" value="ECO:0007669"/>
    <property type="project" value="TreeGrafter"/>
</dbReference>
<dbReference type="InterPro" id="IPR019821">
    <property type="entry name" value="Kinesin_motor_CS"/>
</dbReference>
<dbReference type="SMART" id="SM00129">
    <property type="entry name" value="KISc"/>
    <property type="match status" value="1"/>
</dbReference>
<dbReference type="GO" id="GO:0008017">
    <property type="term" value="F:microtubule binding"/>
    <property type="evidence" value="ECO:0007669"/>
    <property type="project" value="InterPro"/>
</dbReference>
<dbReference type="Pfam" id="PF00225">
    <property type="entry name" value="Kinesin"/>
    <property type="match status" value="1"/>
</dbReference>